<protein>
    <submittedName>
        <fullName evidence="2">ATP-binding protein</fullName>
    </submittedName>
</protein>
<dbReference type="GO" id="GO:0005524">
    <property type="term" value="F:ATP binding"/>
    <property type="evidence" value="ECO:0007669"/>
    <property type="project" value="UniProtKB-KW"/>
</dbReference>
<proteinExistence type="predicted"/>
<reference evidence="2" key="1">
    <citation type="submission" date="2014-07" db="EMBL/GenBank/DDBJ databases">
        <authorList>
            <person name="Zhang J.E."/>
            <person name="Yang H."/>
            <person name="Guo J."/>
            <person name="Deng Z."/>
            <person name="Luo H."/>
            <person name="Luo M."/>
            <person name="Zhao B."/>
        </authorList>
    </citation>
    <scope>NUCLEOTIDE SEQUENCE</scope>
    <source>
        <strain evidence="2">AM4</strain>
    </source>
</reference>
<sequence length="501" mass="54090">MSRRVATLVTGERTRAQVREASRAERHRAAEMRREQRERDRQLKAAQKAIWAGDYLPPEGEAGPRMGRSLVPAHARAERATTRVLRTQYPFVAEEGLGSAGAYIGWDKLSRTAFCFDPFELYARRIISNPNITVSGAIGSGKSSLMKCLALRSAAFGRKTFVPGDVKGEWTPVVKAAGGAVISIGGADGAKLNPLDEGRRPERDLDGKVVTDELWARTVQRQRHSLLGALTSALLGRPLDQDDHTALDTAIDATVKRGGVPLVPTVVEELLAPSLTAGLPLGAATSEQLAAMGRAAGLALQRITRTGDLAGMFDGPSTVRFDPAAPMMSVDLRNIPQGSEALPLLMTCTGSWMESALRGADLGQRYMIYEEAHRLMPLPGLLDRMRDQFKLTRAWGTANVIVIHRLSDLDAVGAAGSRERAVAEGLLADTSTRVVYRQESDQLEAARRTLGMSEAAVRAVSHLIVGSGLWMVGKRTFLVGHQRTRWEAQVTDTDAGMGAGA</sequence>
<keyword evidence="2" id="KW-0547">Nucleotide-binding</keyword>
<feature type="region of interest" description="Disordered" evidence="1">
    <location>
        <begin position="1"/>
        <end position="39"/>
    </location>
</feature>
<organism evidence="2">
    <name type="scientific">Actinomyces succiniciruminis</name>
    <dbReference type="NCBI Taxonomy" id="1522002"/>
    <lineage>
        <taxon>Bacteria</taxon>
        <taxon>Bacillati</taxon>
        <taxon>Actinomycetota</taxon>
        <taxon>Actinomycetes</taxon>
        <taxon>Actinomycetales</taxon>
        <taxon>Actinomycetaceae</taxon>
        <taxon>Actinomyces</taxon>
    </lineage>
</organism>
<evidence type="ECO:0000256" key="1">
    <source>
        <dbReference type="SAM" id="MobiDB-lite"/>
    </source>
</evidence>
<gene>
    <name evidence="2" type="ORF">AAM4_1454</name>
</gene>
<dbReference type="Gene3D" id="3.40.50.300">
    <property type="entry name" value="P-loop containing nucleotide triphosphate hydrolases"/>
    <property type="match status" value="2"/>
</dbReference>
<accession>A0A1L7RHV9</accession>
<dbReference type="SUPFAM" id="SSF52540">
    <property type="entry name" value="P-loop containing nucleoside triphosphate hydrolases"/>
    <property type="match status" value="1"/>
</dbReference>
<dbReference type="EMBL" id="LK995499">
    <property type="protein sequence ID" value="CED91286.1"/>
    <property type="molecule type" value="Genomic_DNA"/>
</dbReference>
<dbReference type="InterPro" id="IPR027417">
    <property type="entry name" value="P-loop_NTPase"/>
</dbReference>
<evidence type="ECO:0000313" key="2">
    <source>
        <dbReference type="EMBL" id="CED91286.1"/>
    </source>
</evidence>
<dbReference type="AlphaFoldDB" id="A0A1L7RHV9"/>
<name>A0A1L7RHV9_9ACTO</name>
<feature type="compositionally biased region" description="Basic and acidic residues" evidence="1">
    <location>
        <begin position="12"/>
        <end position="39"/>
    </location>
</feature>
<keyword evidence="2" id="KW-0067">ATP-binding</keyword>